<proteinExistence type="predicted"/>
<evidence type="ECO:0000313" key="3">
    <source>
        <dbReference type="Proteomes" id="UP001165060"/>
    </source>
</evidence>
<gene>
    <name evidence="2" type="ORF">TeGR_g9468</name>
</gene>
<accession>A0ABQ6N597</accession>
<reference evidence="2 3" key="1">
    <citation type="journal article" date="2023" name="Commun. Biol.">
        <title>Genome analysis of Parmales, the sister group of diatoms, reveals the evolutionary specialization of diatoms from phago-mixotrophs to photoautotrophs.</title>
        <authorList>
            <person name="Ban H."/>
            <person name="Sato S."/>
            <person name="Yoshikawa S."/>
            <person name="Yamada K."/>
            <person name="Nakamura Y."/>
            <person name="Ichinomiya M."/>
            <person name="Sato N."/>
            <person name="Blanc-Mathieu R."/>
            <person name="Endo H."/>
            <person name="Kuwata A."/>
            <person name="Ogata H."/>
        </authorList>
    </citation>
    <scope>NUCLEOTIDE SEQUENCE [LARGE SCALE GENOMIC DNA]</scope>
</reference>
<organism evidence="2 3">
    <name type="scientific">Tetraparma gracilis</name>
    <dbReference type="NCBI Taxonomy" id="2962635"/>
    <lineage>
        <taxon>Eukaryota</taxon>
        <taxon>Sar</taxon>
        <taxon>Stramenopiles</taxon>
        <taxon>Ochrophyta</taxon>
        <taxon>Bolidophyceae</taxon>
        <taxon>Parmales</taxon>
        <taxon>Triparmaceae</taxon>
        <taxon>Tetraparma</taxon>
    </lineage>
</organism>
<dbReference type="Proteomes" id="UP001165060">
    <property type="component" value="Unassembled WGS sequence"/>
</dbReference>
<name>A0ABQ6N597_9STRA</name>
<comment type="caution">
    <text evidence="2">The sequence shown here is derived from an EMBL/GenBank/DDBJ whole genome shotgun (WGS) entry which is preliminary data.</text>
</comment>
<evidence type="ECO:0000256" key="1">
    <source>
        <dbReference type="SAM" id="MobiDB-lite"/>
    </source>
</evidence>
<sequence length="125" mass="14186">MSAADEAERLSFTTRAPRAKVKAFSMTGTGAIPERPPTRGGTNYDQYHKQQVTIHDDDPANHIFKKTPEQMFEMKMQLKYGSPLVGECFAWGHETDWVTTMRPDGLERGLIKVGKREMERTQGRA</sequence>
<evidence type="ECO:0000313" key="2">
    <source>
        <dbReference type="EMBL" id="GMI39877.1"/>
    </source>
</evidence>
<feature type="region of interest" description="Disordered" evidence="1">
    <location>
        <begin position="24"/>
        <end position="44"/>
    </location>
</feature>
<dbReference type="EMBL" id="BRYB01000896">
    <property type="protein sequence ID" value="GMI39877.1"/>
    <property type="molecule type" value="Genomic_DNA"/>
</dbReference>
<keyword evidence="3" id="KW-1185">Reference proteome</keyword>
<protein>
    <submittedName>
        <fullName evidence="2">Uncharacterized protein</fullName>
    </submittedName>
</protein>